<organism evidence="1 2">
    <name type="scientific">Sphingobacterium mizutaii</name>
    <dbReference type="NCBI Taxonomy" id="1010"/>
    <lineage>
        <taxon>Bacteria</taxon>
        <taxon>Pseudomonadati</taxon>
        <taxon>Bacteroidota</taxon>
        <taxon>Sphingobacteriia</taxon>
        <taxon>Sphingobacteriales</taxon>
        <taxon>Sphingobacteriaceae</taxon>
        <taxon>Sphingobacterium</taxon>
    </lineage>
</organism>
<reference evidence="1 2" key="1">
    <citation type="submission" date="2017-06" db="EMBL/GenBank/DDBJ databases">
        <authorList>
            <consortium name="Pathogen Informatics"/>
        </authorList>
    </citation>
    <scope>NUCLEOTIDE SEQUENCE [LARGE SCALE GENOMIC DNA]</scope>
    <source>
        <strain evidence="1 2">NCTC12149</strain>
    </source>
</reference>
<dbReference type="KEGG" id="smiz:4412673_02271"/>
<proteinExistence type="predicted"/>
<dbReference type="AlphaFoldDB" id="A0AAJ4XDQ2"/>
<evidence type="ECO:0000313" key="1">
    <source>
        <dbReference type="EMBL" id="SNV51098.1"/>
    </source>
</evidence>
<sequence length="43" mass="5186">MIYLVALILTLFETYFEISQHKQWYPITIPESFSNMPRIKPLL</sequence>
<dbReference type="EMBL" id="LT906468">
    <property type="protein sequence ID" value="SNV51098.1"/>
    <property type="molecule type" value="Genomic_DNA"/>
</dbReference>
<name>A0AAJ4XDQ2_9SPHI</name>
<evidence type="ECO:0000313" key="2">
    <source>
        <dbReference type="Proteomes" id="UP000215355"/>
    </source>
</evidence>
<protein>
    <submittedName>
        <fullName evidence="1">Uncharacterized protein</fullName>
    </submittedName>
</protein>
<dbReference type="Proteomes" id="UP000215355">
    <property type="component" value="Chromosome 1"/>
</dbReference>
<gene>
    <name evidence="1" type="ORF">SAMEA4412673_02271</name>
</gene>
<accession>A0AAJ4XDQ2</accession>